<dbReference type="NCBIfam" id="NF047352">
    <property type="entry name" value="P_loop_sacsin"/>
    <property type="match status" value="1"/>
</dbReference>
<reference evidence="2 3" key="1">
    <citation type="submission" date="2021-07" db="EMBL/GenBank/DDBJ databases">
        <authorList>
            <person name="Palmer J.M."/>
        </authorList>
    </citation>
    <scope>NUCLEOTIDE SEQUENCE [LARGE SCALE GENOMIC DNA]</scope>
    <source>
        <strain evidence="2 3">AT_MEX2019</strain>
        <tissue evidence="2">Muscle</tissue>
    </source>
</reference>
<name>A0ABU7BJ92_9TELE</name>
<protein>
    <recommendedName>
        <fullName evidence="1">Sacsin/Nov domain-containing protein</fullName>
    </recommendedName>
</protein>
<organism evidence="2 3">
    <name type="scientific">Ataeniobius toweri</name>
    <dbReference type="NCBI Taxonomy" id="208326"/>
    <lineage>
        <taxon>Eukaryota</taxon>
        <taxon>Metazoa</taxon>
        <taxon>Chordata</taxon>
        <taxon>Craniata</taxon>
        <taxon>Vertebrata</taxon>
        <taxon>Euteleostomi</taxon>
        <taxon>Actinopterygii</taxon>
        <taxon>Neopterygii</taxon>
        <taxon>Teleostei</taxon>
        <taxon>Neoteleostei</taxon>
        <taxon>Acanthomorphata</taxon>
        <taxon>Ovalentaria</taxon>
        <taxon>Atherinomorphae</taxon>
        <taxon>Cyprinodontiformes</taxon>
        <taxon>Goodeidae</taxon>
        <taxon>Ataeniobius</taxon>
    </lineage>
</organism>
<accession>A0ABU7BJ92</accession>
<evidence type="ECO:0000259" key="1">
    <source>
        <dbReference type="Pfam" id="PF25794"/>
    </source>
</evidence>
<dbReference type="InterPro" id="IPR058210">
    <property type="entry name" value="SACS/Nov_dom"/>
</dbReference>
<dbReference type="SUPFAM" id="SSF55874">
    <property type="entry name" value="ATPase domain of HSP90 chaperone/DNA topoisomerase II/histidine kinase"/>
    <property type="match status" value="1"/>
</dbReference>
<dbReference type="EMBL" id="JAHUTI010052884">
    <property type="protein sequence ID" value="MED6249675.1"/>
    <property type="molecule type" value="Genomic_DNA"/>
</dbReference>
<dbReference type="InterPro" id="IPR036890">
    <property type="entry name" value="HATPase_C_sf"/>
</dbReference>
<dbReference type="Pfam" id="PF25794">
    <property type="entry name" value="SACS"/>
    <property type="match status" value="1"/>
</dbReference>
<dbReference type="PANTHER" id="PTHR46919:SF2">
    <property type="entry name" value="SACSIN"/>
    <property type="match status" value="1"/>
</dbReference>
<evidence type="ECO:0000313" key="3">
    <source>
        <dbReference type="Proteomes" id="UP001345963"/>
    </source>
</evidence>
<proteinExistence type="predicted"/>
<feature type="non-terminal residue" evidence="2">
    <location>
        <position position="137"/>
    </location>
</feature>
<gene>
    <name evidence="2" type="ORF">ATANTOWER_017968</name>
</gene>
<dbReference type="PANTHER" id="PTHR46919">
    <property type="entry name" value="ZINC FINGER, C3HC4 TYPE (RING FINGER) FAMILY PROTEIN"/>
    <property type="match status" value="1"/>
</dbReference>
<keyword evidence="3" id="KW-1185">Reference proteome</keyword>
<feature type="domain" description="Sacsin/Nov" evidence="1">
    <location>
        <begin position="48"/>
        <end position="137"/>
    </location>
</feature>
<comment type="caution">
    <text evidence="2">The sequence shown here is derived from an EMBL/GenBank/DDBJ whole genome shotgun (WGS) entry which is preliminary data.</text>
</comment>
<sequence length="137" mass="15644">MGYVLEADWVLSSLSAQLRVHAVLHHFNKTCVDYFIVWSLSKRLNGFILKQELIQNADDAKATEVIFIHDERNYGSESLWSSNLGQYQGPALYAYNNAVFTDEDWERIQKAGRSGKINDPNKIGRFGIGFNSVYHIT</sequence>
<dbReference type="Proteomes" id="UP001345963">
    <property type="component" value="Unassembled WGS sequence"/>
</dbReference>
<evidence type="ECO:0000313" key="2">
    <source>
        <dbReference type="EMBL" id="MED6249675.1"/>
    </source>
</evidence>